<feature type="transmembrane region" description="Helical" evidence="1">
    <location>
        <begin position="6"/>
        <end position="26"/>
    </location>
</feature>
<protein>
    <recommendedName>
        <fullName evidence="4">DUF2393 domain-containing protein</fullName>
    </recommendedName>
</protein>
<proteinExistence type="predicted"/>
<dbReference type="EMBL" id="JAAJBV010000002">
    <property type="protein sequence ID" value="NHM03865.1"/>
    <property type="molecule type" value="Genomic_DNA"/>
</dbReference>
<name>A0ABX0IES1_9FLAO</name>
<keyword evidence="3" id="KW-1185">Reference proteome</keyword>
<organism evidence="2 3">
    <name type="scientific">Flavobacterium celericrescens</name>
    <dbReference type="NCBI Taxonomy" id="2709780"/>
    <lineage>
        <taxon>Bacteria</taxon>
        <taxon>Pseudomonadati</taxon>
        <taxon>Bacteroidota</taxon>
        <taxon>Flavobacteriia</taxon>
        <taxon>Flavobacteriales</taxon>
        <taxon>Flavobacteriaceae</taxon>
        <taxon>Flavobacterium</taxon>
    </lineage>
</organism>
<keyword evidence="1" id="KW-1133">Transmembrane helix</keyword>
<evidence type="ECO:0000313" key="3">
    <source>
        <dbReference type="Proteomes" id="UP000761423"/>
    </source>
</evidence>
<evidence type="ECO:0000313" key="2">
    <source>
        <dbReference type="EMBL" id="NHM03865.1"/>
    </source>
</evidence>
<keyword evidence="1" id="KW-0472">Membrane</keyword>
<keyword evidence="1" id="KW-0812">Transmembrane</keyword>
<dbReference type="Proteomes" id="UP000761423">
    <property type="component" value="Unassembled WGS sequence"/>
</dbReference>
<accession>A0ABX0IES1</accession>
<evidence type="ECO:0000256" key="1">
    <source>
        <dbReference type="SAM" id="Phobius"/>
    </source>
</evidence>
<gene>
    <name evidence="2" type="ORF">G4L40_04005</name>
</gene>
<dbReference type="RefSeq" id="WP_166235870.1">
    <property type="nucleotide sequence ID" value="NZ_JAAJBV010000002.1"/>
</dbReference>
<feature type="transmembrane region" description="Helical" evidence="1">
    <location>
        <begin position="38"/>
        <end position="55"/>
    </location>
</feature>
<evidence type="ECO:0008006" key="4">
    <source>
        <dbReference type="Google" id="ProtNLM"/>
    </source>
</evidence>
<comment type="caution">
    <text evidence="2">The sequence shown here is derived from an EMBL/GenBank/DDBJ whole genome shotgun (WGS) entry which is preliminary data.</text>
</comment>
<reference evidence="2 3" key="1">
    <citation type="submission" date="2020-02" db="EMBL/GenBank/DDBJ databases">
        <authorList>
            <person name="Chen W.-M."/>
        </authorList>
    </citation>
    <scope>NUCLEOTIDE SEQUENCE [LARGE SCALE GENOMIC DNA]</scope>
    <source>
        <strain evidence="2 3">TWA-26</strain>
    </source>
</reference>
<sequence>MIHLLWTLLNASLIIFFFYLIVGFIIKGKKIFNPQIKVFSILIMTLGIIQIISATKTSKKINRITITTDYKKTNSSKIKKIVLEDNLVFDINLRVKYSIENNDYIPIESYSFLTGLISGYNWEFKSFETQVYKTNEKATFTADGVLKWNLFGINIYSEYKTFSGIIE</sequence>